<sequence>MAQNQSSYSHGQFHLATLVGNTNIHQQTTGSHTYELHQGYPAPHQYPRDFIANDSTSHQNSGGYHNPYQTQTQNQTQIPYSHYNGCPTPFSLPNTFDPGTEYPIPPSNNNSLQSAPGQALGVTPQLPPPGLTPSNLQSFQHHTTATESATCQSNSIPPASGQPAVHTTATIQGPPAPESLRGSMAMNTKSTDSSRCRQPRNLTKATRERIRTHGLTRLRIEANSNITHSRLTDKIRDQLDELHYGFQCEVYQLAIDHGVGPHLLFEHLGWLQKKRTSISYNNYAEYDPKATKKADTVYQLWSEKDQDEKERYHDMAFIKQLVDGQIQKKKAESKGIIQSSTADQKQSRSVVSEWVRKAMIDLKSISFFHQVEGFVVLASRRPKSDFFFKQGTPLAAKFLQMFTGEDDPLGDFHTWVAGKAIEKKSEPLEAKSHVKYKKKVVPVHEWDEGHQIPNVQSIRHWLRSMMYEASKGKITEGWPATNTAEKLRQWKLDVVIEPNDKTITTAHFERPLGAATTAAAAESVANRANNPPSATVSTQNVPAQISTQNASAPVSTQNNTSSNAATELQSEVANRADGPPSTLVPTQ</sequence>
<dbReference type="EMBL" id="PGCI01001064">
    <property type="protein sequence ID" value="PLW08450.1"/>
    <property type="molecule type" value="Genomic_DNA"/>
</dbReference>
<feature type="compositionally biased region" description="Polar residues" evidence="1">
    <location>
        <begin position="132"/>
        <end position="157"/>
    </location>
</feature>
<dbReference type="Proteomes" id="UP000235392">
    <property type="component" value="Unassembled WGS sequence"/>
</dbReference>
<evidence type="ECO:0000256" key="1">
    <source>
        <dbReference type="SAM" id="MobiDB-lite"/>
    </source>
</evidence>
<feature type="compositionally biased region" description="Polar residues" evidence="1">
    <location>
        <begin position="107"/>
        <end position="116"/>
    </location>
</feature>
<organism evidence="2 3">
    <name type="scientific">Puccinia coronata f. sp. avenae</name>
    <dbReference type="NCBI Taxonomy" id="200324"/>
    <lineage>
        <taxon>Eukaryota</taxon>
        <taxon>Fungi</taxon>
        <taxon>Dikarya</taxon>
        <taxon>Basidiomycota</taxon>
        <taxon>Pucciniomycotina</taxon>
        <taxon>Pucciniomycetes</taxon>
        <taxon>Pucciniales</taxon>
        <taxon>Pucciniaceae</taxon>
        <taxon>Puccinia</taxon>
    </lineage>
</organism>
<feature type="region of interest" description="Disordered" evidence="1">
    <location>
        <begin position="546"/>
        <end position="565"/>
    </location>
</feature>
<accession>A0A2N5S5D7</accession>
<proteinExistence type="predicted"/>
<evidence type="ECO:0000313" key="3">
    <source>
        <dbReference type="Proteomes" id="UP000235392"/>
    </source>
</evidence>
<gene>
    <name evidence="2" type="ORF">PCASD_22327</name>
</gene>
<evidence type="ECO:0000313" key="2">
    <source>
        <dbReference type="EMBL" id="PLW08450.1"/>
    </source>
</evidence>
<dbReference type="AlphaFoldDB" id="A0A2N5S5D7"/>
<name>A0A2N5S5D7_9BASI</name>
<reference evidence="2 3" key="1">
    <citation type="submission" date="2017-11" db="EMBL/GenBank/DDBJ databases">
        <title>De novo assembly and phasing of dikaryotic genomes from two isolates of Puccinia coronata f. sp. avenae, the causal agent of oat crown rust.</title>
        <authorList>
            <person name="Miller M.E."/>
            <person name="Zhang Y."/>
            <person name="Omidvar V."/>
            <person name="Sperschneider J."/>
            <person name="Schwessinger B."/>
            <person name="Raley C."/>
            <person name="Palmer J.M."/>
            <person name="Garnica D."/>
            <person name="Upadhyaya N."/>
            <person name="Rathjen J."/>
            <person name="Taylor J.M."/>
            <person name="Park R.F."/>
            <person name="Dodds P.N."/>
            <person name="Hirsch C.D."/>
            <person name="Kianian S.F."/>
            <person name="Figueroa M."/>
        </authorList>
    </citation>
    <scope>NUCLEOTIDE SEQUENCE [LARGE SCALE GENOMIC DNA]</scope>
    <source>
        <strain evidence="2">12SD80</strain>
    </source>
</reference>
<comment type="caution">
    <text evidence="2">The sequence shown here is derived from an EMBL/GenBank/DDBJ whole genome shotgun (WGS) entry which is preliminary data.</text>
</comment>
<protein>
    <submittedName>
        <fullName evidence="2">Uncharacterized protein</fullName>
    </submittedName>
</protein>
<feature type="region of interest" description="Disordered" evidence="1">
    <location>
        <begin position="93"/>
        <end position="203"/>
    </location>
</feature>